<name>D3PWT8_STANL</name>
<keyword evidence="4" id="KW-0804">Transcription</keyword>
<protein>
    <submittedName>
        <fullName evidence="7">Transcriptional regulator, SARP family</fullName>
    </submittedName>
</protein>
<evidence type="ECO:0000313" key="8">
    <source>
        <dbReference type="Proteomes" id="UP000000844"/>
    </source>
</evidence>
<keyword evidence="3 5" id="KW-0238">DNA-binding</keyword>
<dbReference type="InterPro" id="IPR036388">
    <property type="entry name" value="WH-like_DNA-bd_sf"/>
</dbReference>
<dbReference type="EMBL" id="CP001778">
    <property type="protein sequence ID" value="ADD45162.1"/>
    <property type="molecule type" value="Genomic_DNA"/>
</dbReference>
<dbReference type="KEGG" id="sna:Snas_5531"/>
<proteinExistence type="inferred from homology"/>
<dbReference type="PRINTS" id="PR00364">
    <property type="entry name" value="DISEASERSIST"/>
</dbReference>
<dbReference type="AlphaFoldDB" id="D3PWT8"/>
<evidence type="ECO:0000256" key="5">
    <source>
        <dbReference type="PROSITE-ProRule" id="PRU01091"/>
    </source>
</evidence>
<keyword evidence="2" id="KW-0805">Transcription regulation</keyword>
<dbReference type="InterPro" id="IPR051677">
    <property type="entry name" value="AfsR-DnrI-RedD_regulator"/>
</dbReference>
<organism evidence="7 8">
    <name type="scientific">Stackebrandtia nassauensis (strain DSM 44728 / CIP 108903 / NRRL B-16338 / NBRC 102104 / LLR-40K-21)</name>
    <dbReference type="NCBI Taxonomy" id="446470"/>
    <lineage>
        <taxon>Bacteria</taxon>
        <taxon>Bacillati</taxon>
        <taxon>Actinomycetota</taxon>
        <taxon>Actinomycetes</taxon>
        <taxon>Glycomycetales</taxon>
        <taxon>Glycomycetaceae</taxon>
        <taxon>Stackebrandtia</taxon>
    </lineage>
</organism>
<evidence type="ECO:0000256" key="4">
    <source>
        <dbReference type="ARBA" id="ARBA00023163"/>
    </source>
</evidence>
<dbReference type="STRING" id="446470.Snas_5531"/>
<dbReference type="SMART" id="SM00028">
    <property type="entry name" value="TPR"/>
    <property type="match status" value="3"/>
</dbReference>
<dbReference type="InterPro" id="IPR019734">
    <property type="entry name" value="TPR_rpt"/>
</dbReference>
<dbReference type="InterPro" id="IPR011990">
    <property type="entry name" value="TPR-like_helical_dom_sf"/>
</dbReference>
<dbReference type="Pfam" id="PF03704">
    <property type="entry name" value="BTAD"/>
    <property type="match status" value="1"/>
</dbReference>
<evidence type="ECO:0000259" key="6">
    <source>
        <dbReference type="PROSITE" id="PS51755"/>
    </source>
</evidence>
<dbReference type="GO" id="GO:0003677">
    <property type="term" value="F:DNA binding"/>
    <property type="evidence" value="ECO:0007669"/>
    <property type="project" value="UniProtKB-UniRule"/>
</dbReference>
<dbReference type="SUPFAM" id="SSF52540">
    <property type="entry name" value="P-loop containing nucleoside triphosphate hydrolases"/>
    <property type="match status" value="1"/>
</dbReference>
<evidence type="ECO:0000256" key="2">
    <source>
        <dbReference type="ARBA" id="ARBA00023015"/>
    </source>
</evidence>
<dbReference type="InterPro" id="IPR001867">
    <property type="entry name" value="OmpR/PhoB-type_DNA-bd"/>
</dbReference>
<dbReference type="OrthoDB" id="3845029at2"/>
<feature type="DNA-binding region" description="OmpR/PhoB-type" evidence="5">
    <location>
        <begin position="1"/>
        <end position="105"/>
    </location>
</feature>
<dbReference type="CDD" id="cd15831">
    <property type="entry name" value="BTAD"/>
    <property type="match status" value="1"/>
</dbReference>
<dbReference type="InterPro" id="IPR005158">
    <property type="entry name" value="BTAD"/>
</dbReference>
<dbReference type="SMART" id="SM01043">
    <property type="entry name" value="BTAD"/>
    <property type="match status" value="1"/>
</dbReference>
<dbReference type="Pfam" id="PF13181">
    <property type="entry name" value="TPR_8"/>
    <property type="match status" value="1"/>
</dbReference>
<dbReference type="PANTHER" id="PTHR35807:SF1">
    <property type="entry name" value="TRANSCRIPTIONAL REGULATOR REDD"/>
    <property type="match status" value="1"/>
</dbReference>
<dbReference type="InterPro" id="IPR027417">
    <property type="entry name" value="P-loop_NTPase"/>
</dbReference>
<sequence>MGISVTAPLRFQLLGPVRAWRDGEELRLGSPQQRLVLVRLLIGEGRPVSIDQLSATLWRDDPPPAARSTVRTYLSRLRSVLGAGIIDSREHWYSLRVGEVDAWRFAALLREAEATPDRDRARRLLSQALDLCQDIPLAELPGEWARAQRIRLEEERDRAVERRARLDLDFGRPADAAAALARLCAEYPLRERPHQLLMLALYRDGRKAEALTVHNDLRRRLAEQLGIDPGDETAELHRRILRADPELAAPPPIAAPDAEPPRRGPAQLLADIPDFTGRDDVVRELTALLTEERDAAPVVVVTGIGGAGKTTLATHVGHRVAADFPDGQLYVDLRGADEVPHEPLAAQRGMLRSLGVSTEDIPAAEDECAALFRSTMASKRLLLLLDNAADTAQVRALLPGAAGCAAIVTARSTLTGLTGARYVRLSALEPGEAVTLLRRVVGTERVDAESAEALNVVTACGSLPLAVRIAAARLVARPQWTVGQFAERVRDEQRRLAELRAGDLAVEAAFALSYRQLDEQHAHAFRLLTVPDAPELALATAAAVLGRGELDTEGLAEDLVDLNLLESPAYRRYRMHDLTRLFGRGKTDAAERDAALRRLADYYVATAYNGRRAVESDGRVINGVLPTASEGTGFASAAEAERWLDTETDALLLTLRQLARQLPAAVRLAGDLLRVIANVHIISSPRRGDLFAAAGAIAAAARTHGDAFTEGRALLQQADCHLAEARFTEAKALATTALELAERSGDGYGHASSQACLGVTAFYADDDPEAAVKLFSAAYEGFSALSVGAEAGKLLATRARILLRLGRRTEAVADAVEAVARLREHGVGTALADGLYQLGTIRQSIGDLDAAVASLTESLELHRALRRNVHEGLSLYRLAEAELGRGDARTAHRHAEAAIAKFTDIGDQWGRHSAEVVLGRILLATNEPARARELIGNAATGLEALGRDTEAAEARAILDDQSP</sequence>
<feature type="domain" description="OmpR/PhoB-type" evidence="6">
    <location>
        <begin position="1"/>
        <end position="105"/>
    </location>
</feature>
<dbReference type="PROSITE" id="PS51755">
    <property type="entry name" value="OMPR_PHOB"/>
    <property type="match status" value="1"/>
</dbReference>
<evidence type="ECO:0000256" key="3">
    <source>
        <dbReference type="ARBA" id="ARBA00023125"/>
    </source>
</evidence>
<dbReference type="SUPFAM" id="SSF48452">
    <property type="entry name" value="TPR-like"/>
    <property type="match status" value="3"/>
</dbReference>
<evidence type="ECO:0000256" key="1">
    <source>
        <dbReference type="ARBA" id="ARBA00005820"/>
    </source>
</evidence>
<dbReference type="Proteomes" id="UP000000844">
    <property type="component" value="Chromosome"/>
</dbReference>
<dbReference type="GO" id="GO:0000160">
    <property type="term" value="P:phosphorelay signal transduction system"/>
    <property type="evidence" value="ECO:0007669"/>
    <property type="project" value="InterPro"/>
</dbReference>
<dbReference type="SMART" id="SM00862">
    <property type="entry name" value="Trans_reg_C"/>
    <property type="match status" value="1"/>
</dbReference>
<dbReference type="PANTHER" id="PTHR35807">
    <property type="entry name" value="TRANSCRIPTIONAL REGULATOR REDD-RELATED"/>
    <property type="match status" value="1"/>
</dbReference>
<gene>
    <name evidence="7" type="ordered locus">Snas_5531</name>
</gene>
<evidence type="ECO:0000313" key="7">
    <source>
        <dbReference type="EMBL" id="ADD45162.1"/>
    </source>
</evidence>
<dbReference type="Pfam" id="PF00931">
    <property type="entry name" value="NB-ARC"/>
    <property type="match status" value="1"/>
</dbReference>
<dbReference type="eggNOG" id="COG3903">
    <property type="taxonomic scope" value="Bacteria"/>
</dbReference>
<comment type="similarity">
    <text evidence="1">Belongs to the AfsR/DnrI/RedD regulatory family.</text>
</comment>
<dbReference type="InterPro" id="IPR002182">
    <property type="entry name" value="NB-ARC"/>
</dbReference>
<dbReference type="Gene3D" id="3.40.50.300">
    <property type="entry name" value="P-loop containing nucleotide triphosphate hydrolases"/>
    <property type="match status" value="1"/>
</dbReference>
<dbReference type="eggNOG" id="COG3629">
    <property type="taxonomic scope" value="Bacteria"/>
</dbReference>
<dbReference type="Gene3D" id="1.25.40.10">
    <property type="entry name" value="Tetratricopeptide repeat domain"/>
    <property type="match status" value="2"/>
</dbReference>
<keyword evidence="8" id="KW-1185">Reference proteome</keyword>
<accession>D3PWT8</accession>
<dbReference type="Gene3D" id="1.10.10.10">
    <property type="entry name" value="Winged helix-like DNA-binding domain superfamily/Winged helix DNA-binding domain"/>
    <property type="match status" value="1"/>
</dbReference>
<dbReference type="GO" id="GO:0006355">
    <property type="term" value="P:regulation of DNA-templated transcription"/>
    <property type="evidence" value="ECO:0007669"/>
    <property type="project" value="InterPro"/>
</dbReference>
<reference evidence="7 8" key="1">
    <citation type="journal article" date="2009" name="Stand. Genomic Sci.">
        <title>Complete genome sequence of Stackebrandtia nassauensis type strain (LLR-40K-21).</title>
        <authorList>
            <person name="Munk C."/>
            <person name="Lapidus A."/>
            <person name="Copeland A."/>
            <person name="Jando M."/>
            <person name="Mayilraj S."/>
            <person name="Glavina Del Rio T."/>
            <person name="Nolan M."/>
            <person name="Chen F."/>
            <person name="Lucas S."/>
            <person name="Tice H."/>
            <person name="Cheng J.F."/>
            <person name="Han C."/>
            <person name="Detter J.C."/>
            <person name="Bruce D."/>
            <person name="Goodwin L."/>
            <person name="Chain P."/>
            <person name="Pitluck S."/>
            <person name="Goker M."/>
            <person name="Ovchinikova G."/>
            <person name="Pati A."/>
            <person name="Ivanova N."/>
            <person name="Mavromatis K."/>
            <person name="Chen A."/>
            <person name="Palaniappan K."/>
            <person name="Land M."/>
            <person name="Hauser L."/>
            <person name="Chang Y.J."/>
            <person name="Jeffries C.D."/>
            <person name="Bristow J."/>
            <person name="Eisen J.A."/>
            <person name="Markowitz V."/>
            <person name="Hugenholtz P."/>
            <person name="Kyrpides N.C."/>
            <person name="Klenk H.P."/>
        </authorList>
    </citation>
    <scope>NUCLEOTIDE SEQUENCE [LARGE SCALE GENOMIC DNA]</scope>
    <source>
        <strain evidence="8">DSM 44728 / CIP 108903 / NRRL B-16338 / NBRC 102104 / LLR-40K-21</strain>
    </source>
</reference>
<dbReference type="GO" id="GO:0043531">
    <property type="term" value="F:ADP binding"/>
    <property type="evidence" value="ECO:0007669"/>
    <property type="project" value="InterPro"/>
</dbReference>
<dbReference type="RefSeq" id="WP_013020733.1">
    <property type="nucleotide sequence ID" value="NC_013947.1"/>
</dbReference>
<dbReference type="HOGENOM" id="CLU_004665_2_0_11"/>
<dbReference type="InterPro" id="IPR016032">
    <property type="entry name" value="Sig_transdc_resp-reg_C-effctor"/>
</dbReference>
<dbReference type="SUPFAM" id="SSF46894">
    <property type="entry name" value="C-terminal effector domain of the bipartite response regulators"/>
    <property type="match status" value="1"/>
</dbReference>